<accession>A0A4U7BKY2</accession>
<dbReference type="SUPFAM" id="SSF51126">
    <property type="entry name" value="Pectin lyase-like"/>
    <property type="match status" value="1"/>
</dbReference>
<organism evidence="1 2">
    <name type="scientific">Campylobacter estrildidarum</name>
    <dbReference type="NCBI Taxonomy" id="2510189"/>
    <lineage>
        <taxon>Bacteria</taxon>
        <taxon>Pseudomonadati</taxon>
        <taxon>Campylobacterota</taxon>
        <taxon>Epsilonproteobacteria</taxon>
        <taxon>Campylobacterales</taxon>
        <taxon>Campylobacteraceae</taxon>
        <taxon>Campylobacter</taxon>
    </lineage>
</organism>
<dbReference type="Proteomes" id="UP000308838">
    <property type="component" value="Unassembled WGS sequence"/>
</dbReference>
<dbReference type="RefSeq" id="WP_137621140.1">
    <property type="nucleotide sequence ID" value="NZ_NXLZ01000013.1"/>
</dbReference>
<protein>
    <recommendedName>
        <fullName evidence="3">Right handed beta helix domain-containing protein</fullName>
    </recommendedName>
</protein>
<keyword evidence="2" id="KW-1185">Reference proteome</keyword>
<evidence type="ECO:0000313" key="1">
    <source>
        <dbReference type="EMBL" id="TKX29516.1"/>
    </source>
</evidence>
<reference evidence="1 2" key="1">
    <citation type="submission" date="2018-05" db="EMBL/GenBank/DDBJ databases">
        <title>Novel Campyloabacter and Helicobacter Species and Strains.</title>
        <authorList>
            <person name="Mannion A.J."/>
            <person name="Shen Z."/>
            <person name="Fox J.G."/>
        </authorList>
    </citation>
    <scope>NUCLEOTIDE SEQUENCE [LARGE SCALE GENOMIC DNA]</scope>
    <source>
        <strain evidence="2">MIT17-664</strain>
    </source>
</reference>
<proteinExistence type="predicted"/>
<evidence type="ECO:0008006" key="3">
    <source>
        <dbReference type="Google" id="ProtNLM"/>
    </source>
</evidence>
<evidence type="ECO:0000313" key="2">
    <source>
        <dbReference type="Proteomes" id="UP000308838"/>
    </source>
</evidence>
<sequence>MNTNAQLDLIANDLSELVKNSQELLDNFALNKEKVKLLTQNIEWTIGSGEESDTHFNSLEKAISEALKYSKQNNLTITIKLTEDLTLTKGLNLSCVDCRNIIIDGQGHTIRKENNGIYDAVFNFNNCVAPKLNDITISNPNPENKIGSAITVSDAAIFNNRNCSFKIDGFNSGVCINNMALVNLLNESSETKISNCNYGFYSWSMSFTSCQKIKFENNKIAINVLGGAFVNCNAADFENNTSNCNIAFNTLTPNGICFKN</sequence>
<dbReference type="InterPro" id="IPR011050">
    <property type="entry name" value="Pectin_lyase_fold/virulence"/>
</dbReference>
<dbReference type="AlphaFoldDB" id="A0A4U7BKY2"/>
<dbReference type="EMBL" id="NXLZ01000013">
    <property type="protein sequence ID" value="TKX29516.1"/>
    <property type="molecule type" value="Genomic_DNA"/>
</dbReference>
<comment type="caution">
    <text evidence="1">The sequence shown here is derived from an EMBL/GenBank/DDBJ whole genome shotgun (WGS) entry which is preliminary data.</text>
</comment>
<gene>
    <name evidence="1" type="ORF">CQA69_07390</name>
</gene>
<name>A0A4U7BKY2_9BACT</name>